<evidence type="ECO:0000313" key="3">
    <source>
        <dbReference type="EMBL" id="ESO91164.1"/>
    </source>
</evidence>
<evidence type="ECO:0000259" key="2">
    <source>
        <dbReference type="PROSITE" id="PS50948"/>
    </source>
</evidence>
<evidence type="ECO:0000313" key="4">
    <source>
        <dbReference type="Proteomes" id="UP000030746"/>
    </source>
</evidence>
<evidence type="ECO:0000259" key="1">
    <source>
        <dbReference type="PROSITE" id="PS50041"/>
    </source>
</evidence>
<sequence length="217" mass="25144">MPNKKNKVTNREASSLSQCASLCLNQIPICLTIGYHRARQSCDLYKDLLSASNFYNSLPYLDMKYYATANPCPGGFSYLAKHKSCLEIVNYGLLKIDSYTTAKSKCFERGAHLFYFDDEELKLDFFNFMLNKDRSFDQFFVGGDSKHDPRSGRYKWLDGRDVGNITWGSDEPQILKDCLTIKRDENAYYLTSVYCYEKHHYICEMKMGFTTEPTEIL</sequence>
<dbReference type="AlphaFoldDB" id="V4BQJ5"/>
<dbReference type="GeneID" id="20236037"/>
<name>V4BQJ5_LOTGI</name>
<dbReference type="InterPro" id="IPR016186">
    <property type="entry name" value="C-type_lectin-like/link_sf"/>
</dbReference>
<dbReference type="EMBL" id="KB202283">
    <property type="protein sequence ID" value="ESO91164.1"/>
    <property type="molecule type" value="Genomic_DNA"/>
</dbReference>
<dbReference type="InterPro" id="IPR003609">
    <property type="entry name" value="Pan_app"/>
</dbReference>
<dbReference type="CDD" id="cd00037">
    <property type="entry name" value="CLECT"/>
    <property type="match status" value="1"/>
</dbReference>
<dbReference type="SUPFAM" id="SSF56436">
    <property type="entry name" value="C-type lectin-like"/>
    <property type="match status" value="1"/>
</dbReference>
<dbReference type="Pfam" id="PF00024">
    <property type="entry name" value="PAN_1"/>
    <property type="match status" value="1"/>
</dbReference>
<dbReference type="SMART" id="SM00034">
    <property type="entry name" value="CLECT"/>
    <property type="match status" value="1"/>
</dbReference>
<dbReference type="InterPro" id="IPR001304">
    <property type="entry name" value="C-type_lectin-like"/>
</dbReference>
<dbReference type="Pfam" id="PF00059">
    <property type="entry name" value="Lectin_C"/>
    <property type="match status" value="1"/>
</dbReference>
<gene>
    <name evidence="3" type="ORF">LOTGIDRAFT_153595</name>
</gene>
<accession>V4BQJ5</accession>
<dbReference type="Proteomes" id="UP000030746">
    <property type="component" value="Unassembled WGS sequence"/>
</dbReference>
<feature type="domain" description="C-type lectin" evidence="1">
    <location>
        <begin position="81"/>
        <end position="204"/>
    </location>
</feature>
<dbReference type="HOGENOM" id="CLU_1273505_0_0_1"/>
<evidence type="ECO:0008006" key="5">
    <source>
        <dbReference type="Google" id="ProtNLM"/>
    </source>
</evidence>
<feature type="domain" description="Apple" evidence="2">
    <location>
        <begin position="1"/>
        <end position="72"/>
    </location>
</feature>
<protein>
    <recommendedName>
        <fullName evidence="5">C-type lectin domain-containing protein</fullName>
    </recommendedName>
</protein>
<dbReference type="OMA" id="NRSSICE"/>
<dbReference type="CTD" id="20236037"/>
<reference evidence="3 4" key="1">
    <citation type="journal article" date="2013" name="Nature">
        <title>Insights into bilaterian evolution from three spiralian genomes.</title>
        <authorList>
            <person name="Simakov O."/>
            <person name="Marletaz F."/>
            <person name="Cho S.J."/>
            <person name="Edsinger-Gonzales E."/>
            <person name="Havlak P."/>
            <person name="Hellsten U."/>
            <person name="Kuo D.H."/>
            <person name="Larsson T."/>
            <person name="Lv J."/>
            <person name="Arendt D."/>
            <person name="Savage R."/>
            <person name="Osoegawa K."/>
            <person name="de Jong P."/>
            <person name="Grimwood J."/>
            <person name="Chapman J.A."/>
            <person name="Shapiro H."/>
            <person name="Aerts A."/>
            <person name="Otillar R.P."/>
            <person name="Terry A.Y."/>
            <person name="Boore J.L."/>
            <person name="Grigoriev I.V."/>
            <person name="Lindberg D.R."/>
            <person name="Seaver E.C."/>
            <person name="Weisblat D.A."/>
            <person name="Putnam N.H."/>
            <person name="Rokhsar D.S."/>
        </authorList>
    </citation>
    <scope>NUCLEOTIDE SEQUENCE [LARGE SCALE GENOMIC DNA]</scope>
</reference>
<proteinExistence type="predicted"/>
<dbReference type="Gene3D" id="3.10.100.10">
    <property type="entry name" value="Mannose-Binding Protein A, subunit A"/>
    <property type="match status" value="1"/>
</dbReference>
<dbReference type="PROSITE" id="PS50948">
    <property type="entry name" value="PAN"/>
    <property type="match status" value="1"/>
</dbReference>
<keyword evidence="4" id="KW-1185">Reference proteome</keyword>
<dbReference type="PROSITE" id="PS50041">
    <property type="entry name" value="C_TYPE_LECTIN_2"/>
    <property type="match status" value="1"/>
</dbReference>
<organism evidence="3 4">
    <name type="scientific">Lottia gigantea</name>
    <name type="common">Giant owl limpet</name>
    <dbReference type="NCBI Taxonomy" id="225164"/>
    <lineage>
        <taxon>Eukaryota</taxon>
        <taxon>Metazoa</taxon>
        <taxon>Spiralia</taxon>
        <taxon>Lophotrochozoa</taxon>
        <taxon>Mollusca</taxon>
        <taxon>Gastropoda</taxon>
        <taxon>Patellogastropoda</taxon>
        <taxon>Lottioidea</taxon>
        <taxon>Lottiidae</taxon>
        <taxon>Lottia</taxon>
    </lineage>
</organism>
<dbReference type="KEGG" id="lgi:LOTGIDRAFT_153595"/>
<dbReference type="InterPro" id="IPR016187">
    <property type="entry name" value="CTDL_fold"/>
</dbReference>
<dbReference type="RefSeq" id="XP_009057870.1">
    <property type="nucleotide sequence ID" value="XM_009059622.1"/>
</dbReference>